<keyword evidence="1" id="KW-0812">Transmembrane</keyword>
<protein>
    <submittedName>
        <fullName evidence="2">DUF1700 domain-containing protein</fullName>
    </submittedName>
</protein>
<keyword evidence="1" id="KW-1133">Transmembrane helix</keyword>
<feature type="transmembrane region" description="Helical" evidence="1">
    <location>
        <begin position="119"/>
        <end position="141"/>
    </location>
</feature>
<evidence type="ECO:0000313" key="2">
    <source>
        <dbReference type="EMBL" id="MBU5437837.1"/>
    </source>
</evidence>
<sequence length="194" mass="21242">MNRAEYLQQLKIALQGLPNDDLQDILYDYEEHFDIGLSKGKSEEEISQELGDPQDIANNYKSSFKNYQNETVYNSNNNSSNNSLRTLLIVLALGFFNLVIVLGPFLGIVGGLIGLYGGAIGILAGGLGSFFGAIIGPLGFFNISINFHPLTGIAFGIALTSLGILSLLLCVYLTKLLYKGAIKYIQWNLDLIKR</sequence>
<feature type="transmembrane region" description="Helical" evidence="1">
    <location>
        <begin position="87"/>
        <end position="113"/>
    </location>
</feature>
<keyword evidence="1" id="KW-0472">Membrane</keyword>
<dbReference type="Proteomes" id="UP000749471">
    <property type="component" value="Unassembled WGS sequence"/>
</dbReference>
<comment type="caution">
    <text evidence="2">The sequence shown here is derived from an EMBL/GenBank/DDBJ whole genome shotgun (WGS) entry which is preliminary data.</text>
</comment>
<accession>A0ABS6E4K7</accession>
<evidence type="ECO:0000256" key="1">
    <source>
        <dbReference type="SAM" id="Phobius"/>
    </source>
</evidence>
<reference evidence="2 3" key="1">
    <citation type="submission" date="2021-06" db="EMBL/GenBank/DDBJ databases">
        <authorList>
            <person name="Sun Q."/>
            <person name="Li D."/>
        </authorList>
    </citation>
    <scope>NUCLEOTIDE SEQUENCE [LARGE SCALE GENOMIC DNA]</scope>
    <source>
        <strain evidence="2 3">MSJ-40</strain>
    </source>
</reference>
<proteinExistence type="predicted"/>
<evidence type="ECO:0000313" key="3">
    <source>
        <dbReference type="Proteomes" id="UP000749471"/>
    </source>
</evidence>
<dbReference type="RefSeq" id="WP_216518385.1">
    <property type="nucleotide sequence ID" value="NZ_JAHLPM010000005.1"/>
</dbReference>
<keyword evidence="3" id="KW-1185">Reference proteome</keyword>
<dbReference type="EMBL" id="JAHLPM010000005">
    <property type="protein sequence ID" value="MBU5437837.1"/>
    <property type="molecule type" value="Genomic_DNA"/>
</dbReference>
<dbReference type="Pfam" id="PF22564">
    <property type="entry name" value="HAAS"/>
    <property type="match status" value="1"/>
</dbReference>
<feature type="transmembrane region" description="Helical" evidence="1">
    <location>
        <begin position="153"/>
        <end position="174"/>
    </location>
</feature>
<gene>
    <name evidence="2" type="ORF">KQI42_07445</name>
</gene>
<organism evidence="2 3">
    <name type="scientific">Tissierella simiarum</name>
    <dbReference type="NCBI Taxonomy" id="2841534"/>
    <lineage>
        <taxon>Bacteria</taxon>
        <taxon>Bacillati</taxon>
        <taxon>Bacillota</taxon>
        <taxon>Tissierellia</taxon>
        <taxon>Tissierellales</taxon>
        <taxon>Tissierellaceae</taxon>
        <taxon>Tissierella</taxon>
    </lineage>
</organism>
<name>A0ABS6E4K7_9FIRM</name>